<accession>A0A6J3M6Q3</accession>
<dbReference type="RefSeq" id="XP_033459583.1">
    <property type="nucleotide sequence ID" value="XM_033601495.1"/>
</dbReference>
<dbReference type="GO" id="GO:0043386">
    <property type="term" value="P:mycotoxin biosynthetic process"/>
    <property type="evidence" value="ECO:0007669"/>
    <property type="project" value="InterPro"/>
</dbReference>
<dbReference type="InterPro" id="IPR021765">
    <property type="entry name" value="UstYa-like"/>
</dbReference>
<reference evidence="4" key="2">
    <citation type="submission" date="2020-04" db="EMBL/GenBank/DDBJ databases">
        <authorList>
            <consortium name="NCBI Genome Project"/>
        </authorList>
    </citation>
    <scope>NUCLEOTIDE SEQUENCE</scope>
    <source>
        <strain evidence="4">CBS 342.82</strain>
    </source>
</reference>
<dbReference type="Pfam" id="PF11807">
    <property type="entry name" value="UstYa"/>
    <property type="match status" value="1"/>
</dbReference>
<feature type="region of interest" description="Disordered" evidence="2">
    <location>
        <begin position="1"/>
        <end position="20"/>
    </location>
</feature>
<evidence type="ECO:0000313" key="3">
    <source>
        <dbReference type="Proteomes" id="UP000504637"/>
    </source>
</evidence>
<evidence type="ECO:0000313" key="4">
    <source>
        <dbReference type="RefSeq" id="XP_033459583.1"/>
    </source>
</evidence>
<evidence type="ECO:0000256" key="1">
    <source>
        <dbReference type="ARBA" id="ARBA00035112"/>
    </source>
</evidence>
<dbReference type="Proteomes" id="UP000504637">
    <property type="component" value="Unplaced"/>
</dbReference>
<dbReference type="PANTHER" id="PTHR33365:SF7">
    <property type="entry name" value="TAT PATHWAY SIGNAL SEQUENCE"/>
    <property type="match status" value="1"/>
</dbReference>
<name>A0A6J3M6Q3_9PEZI</name>
<keyword evidence="3" id="KW-1185">Reference proteome</keyword>
<comment type="similarity">
    <text evidence="1">Belongs to the ustYa family.</text>
</comment>
<evidence type="ECO:0000256" key="2">
    <source>
        <dbReference type="SAM" id="MobiDB-lite"/>
    </source>
</evidence>
<dbReference type="OrthoDB" id="3687641at2759"/>
<protein>
    <recommendedName>
        <fullName evidence="5">Tat pathway signal sequence</fullName>
    </recommendedName>
</protein>
<evidence type="ECO:0008006" key="5">
    <source>
        <dbReference type="Google" id="ProtNLM"/>
    </source>
</evidence>
<dbReference type="PANTHER" id="PTHR33365">
    <property type="entry name" value="YALI0B05434P"/>
    <property type="match status" value="1"/>
</dbReference>
<reference evidence="4" key="3">
    <citation type="submission" date="2025-08" db="UniProtKB">
        <authorList>
            <consortium name="RefSeq"/>
        </authorList>
    </citation>
    <scope>IDENTIFICATION</scope>
    <source>
        <strain evidence="4">CBS 342.82</strain>
    </source>
</reference>
<gene>
    <name evidence="4" type="ORF">K489DRAFT_320844</name>
</gene>
<dbReference type="GeneID" id="54359295"/>
<proteinExistence type="inferred from homology"/>
<organism evidence="4">
    <name type="scientific">Dissoconium aciculare CBS 342.82</name>
    <dbReference type="NCBI Taxonomy" id="1314786"/>
    <lineage>
        <taxon>Eukaryota</taxon>
        <taxon>Fungi</taxon>
        <taxon>Dikarya</taxon>
        <taxon>Ascomycota</taxon>
        <taxon>Pezizomycotina</taxon>
        <taxon>Dothideomycetes</taxon>
        <taxon>Dothideomycetidae</taxon>
        <taxon>Mycosphaerellales</taxon>
        <taxon>Dissoconiaceae</taxon>
        <taxon>Dissoconium</taxon>
    </lineage>
</organism>
<sequence>MERRPGEGPGGSPYAGKPRPGLDQAWHDLLKYSNIRLSLEELDFLDPARKDSAVELPDGGYYATTQVMHELHCIVGLYLTYFPELSTAQLEDQKIHVEHCLDTLRQGVMCRADLTPITMRWGHKQPVPLGNFSSPHQCVDWSRVDYWMQDRSIDDIFRPGYLQHPVLGEVYTEENQENAEITGTVHDD</sequence>
<reference evidence="4" key="1">
    <citation type="submission" date="2020-01" db="EMBL/GenBank/DDBJ databases">
        <authorList>
            <consortium name="DOE Joint Genome Institute"/>
            <person name="Haridas S."/>
            <person name="Albert R."/>
            <person name="Binder M."/>
            <person name="Bloem J."/>
            <person name="Labutti K."/>
            <person name="Salamov A."/>
            <person name="Andreopoulos B."/>
            <person name="Baker S.E."/>
            <person name="Barry K."/>
            <person name="Bills G."/>
            <person name="Bluhm B.H."/>
            <person name="Cannon C."/>
            <person name="Castanera R."/>
            <person name="Culley D.E."/>
            <person name="Daum C."/>
            <person name="Ezra D."/>
            <person name="Gonzalez J.B."/>
            <person name="Henrissat B."/>
            <person name="Kuo A."/>
            <person name="Liang C."/>
            <person name="Lipzen A."/>
            <person name="Lutzoni F."/>
            <person name="Magnuson J."/>
            <person name="Mondo S."/>
            <person name="Nolan M."/>
            <person name="Ohm R."/>
            <person name="Pangilinan J."/>
            <person name="Park H.-J."/>
            <person name="Ramirez L."/>
            <person name="Alfaro M."/>
            <person name="Sun H."/>
            <person name="Tritt A."/>
            <person name="Yoshinaga Y."/>
            <person name="Zwiers L.-H."/>
            <person name="Turgeon B.G."/>
            <person name="Goodwin S.B."/>
            <person name="Spatafora J.W."/>
            <person name="Crous P.W."/>
            <person name="Grigoriev I.V."/>
        </authorList>
    </citation>
    <scope>NUCLEOTIDE SEQUENCE</scope>
    <source>
        <strain evidence="4">CBS 342.82</strain>
    </source>
</reference>
<dbReference type="AlphaFoldDB" id="A0A6J3M6Q3"/>